<protein>
    <submittedName>
        <fullName evidence="4">LytTR family DNA-binding domain-containing protein</fullName>
    </submittedName>
</protein>
<evidence type="ECO:0000259" key="2">
    <source>
        <dbReference type="PROSITE" id="PS50110"/>
    </source>
</evidence>
<dbReference type="PROSITE" id="PS50930">
    <property type="entry name" value="HTH_LYTTR"/>
    <property type="match status" value="1"/>
</dbReference>
<dbReference type="InterPro" id="IPR001789">
    <property type="entry name" value="Sig_transdc_resp-reg_receiver"/>
</dbReference>
<name>A0ABY4LXP9_9FLAO</name>
<dbReference type="PROSITE" id="PS50110">
    <property type="entry name" value="RESPONSE_REGULATORY"/>
    <property type="match status" value="1"/>
</dbReference>
<evidence type="ECO:0000313" key="4">
    <source>
        <dbReference type="EMBL" id="UPZ17844.1"/>
    </source>
</evidence>
<accession>A0ABY4LXP9</accession>
<sequence length="261" mass="29883">MMSRKVNALLVDDDLKNLELLKHFLIKFCPLVNIIGEANNVKDAIALIENLNPELIYTDIQLDDKNAFDVLDQIKVSGIEVIFVTAYSEYALKALKYNALDYILKPLAIEDIIVATNKAVFKLNEKKRINKLVSRNDEKMLANIGSDDNDAVNGSSYLAISSLNNILIIKKDDILYCKSEGRYTIFFLKNKIEHVSSKNLGEYELILNKKFFLRIHHSYIVNIDHILCINKKQGYYCEMVDGSLLPISRRKKENLLVLLKI</sequence>
<keyword evidence="4" id="KW-0238">DNA-binding</keyword>
<dbReference type="PANTHER" id="PTHR37299">
    <property type="entry name" value="TRANSCRIPTIONAL REGULATOR-RELATED"/>
    <property type="match status" value="1"/>
</dbReference>
<feature type="domain" description="Response regulatory" evidence="2">
    <location>
        <begin position="7"/>
        <end position="120"/>
    </location>
</feature>
<organism evidence="4 5">
    <name type="scientific">Flavobacterium humidisoli</name>
    <dbReference type="NCBI Taxonomy" id="2937442"/>
    <lineage>
        <taxon>Bacteria</taxon>
        <taxon>Pseudomonadati</taxon>
        <taxon>Bacteroidota</taxon>
        <taxon>Flavobacteriia</taxon>
        <taxon>Flavobacteriales</taxon>
        <taxon>Flavobacteriaceae</taxon>
        <taxon>Flavobacterium</taxon>
    </lineage>
</organism>
<proteinExistence type="predicted"/>
<dbReference type="Gene3D" id="3.40.50.2300">
    <property type="match status" value="1"/>
</dbReference>
<dbReference type="Gene3D" id="2.40.50.1020">
    <property type="entry name" value="LytTr DNA-binding domain"/>
    <property type="match status" value="1"/>
</dbReference>
<evidence type="ECO:0000313" key="5">
    <source>
        <dbReference type="Proteomes" id="UP000829998"/>
    </source>
</evidence>
<dbReference type="InterPro" id="IPR007492">
    <property type="entry name" value="LytTR_DNA-bd_dom"/>
</dbReference>
<dbReference type="SMART" id="SM00448">
    <property type="entry name" value="REC"/>
    <property type="match status" value="1"/>
</dbReference>
<dbReference type="Pfam" id="PF04397">
    <property type="entry name" value="LytTR"/>
    <property type="match status" value="1"/>
</dbReference>
<dbReference type="RefSeq" id="WP_248729782.1">
    <property type="nucleotide sequence ID" value="NZ_CP096829.1"/>
</dbReference>
<feature type="domain" description="HTH LytTR-type" evidence="3">
    <location>
        <begin position="158"/>
        <end position="261"/>
    </location>
</feature>
<evidence type="ECO:0000259" key="3">
    <source>
        <dbReference type="PROSITE" id="PS50930"/>
    </source>
</evidence>
<gene>
    <name evidence="4" type="ORF">M0M44_10955</name>
</gene>
<dbReference type="Proteomes" id="UP000829998">
    <property type="component" value="Chromosome"/>
</dbReference>
<dbReference type="SMART" id="SM00850">
    <property type="entry name" value="LytTR"/>
    <property type="match status" value="1"/>
</dbReference>
<keyword evidence="5" id="KW-1185">Reference proteome</keyword>
<dbReference type="InterPro" id="IPR046947">
    <property type="entry name" value="LytR-like"/>
</dbReference>
<dbReference type="SUPFAM" id="SSF52172">
    <property type="entry name" value="CheY-like"/>
    <property type="match status" value="1"/>
</dbReference>
<dbReference type="EMBL" id="CP096829">
    <property type="protein sequence ID" value="UPZ17844.1"/>
    <property type="molecule type" value="Genomic_DNA"/>
</dbReference>
<keyword evidence="1" id="KW-0597">Phosphoprotein</keyword>
<dbReference type="GO" id="GO:0003677">
    <property type="term" value="F:DNA binding"/>
    <property type="evidence" value="ECO:0007669"/>
    <property type="project" value="UniProtKB-KW"/>
</dbReference>
<feature type="modified residue" description="4-aspartylphosphate" evidence="1">
    <location>
        <position position="59"/>
    </location>
</feature>
<dbReference type="PANTHER" id="PTHR37299:SF1">
    <property type="entry name" value="STAGE 0 SPORULATION PROTEIN A HOMOLOG"/>
    <property type="match status" value="1"/>
</dbReference>
<evidence type="ECO:0000256" key="1">
    <source>
        <dbReference type="PROSITE-ProRule" id="PRU00169"/>
    </source>
</evidence>
<reference evidence="4 5" key="1">
    <citation type="submission" date="2022-04" db="EMBL/GenBank/DDBJ databases">
        <authorList>
            <person name="Ra J.-S."/>
            <person name="Kim S.-B."/>
        </authorList>
    </citation>
    <scope>NUCLEOTIDE SEQUENCE [LARGE SCALE GENOMIC DNA]</scope>
    <source>
        <strain evidence="4 5">MMS21-Er5</strain>
    </source>
</reference>
<dbReference type="InterPro" id="IPR011006">
    <property type="entry name" value="CheY-like_superfamily"/>
</dbReference>
<dbReference type="Pfam" id="PF00072">
    <property type="entry name" value="Response_reg"/>
    <property type="match status" value="1"/>
</dbReference>